<dbReference type="Gene3D" id="1.50.10.10">
    <property type="match status" value="1"/>
</dbReference>
<proteinExistence type="predicted"/>
<dbReference type="OrthoDB" id="195735at2"/>
<dbReference type="SUPFAM" id="SSF48208">
    <property type="entry name" value="Six-hairpin glycosidases"/>
    <property type="match status" value="1"/>
</dbReference>
<name>A0A091AXK7_9GAMM</name>
<dbReference type="Pfam" id="PF03190">
    <property type="entry name" value="Thioredox_DsbH"/>
    <property type="match status" value="1"/>
</dbReference>
<dbReference type="PIRSF" id="PIRSF006402">
    <property type="entry name" value="UCP006402_thioredoxin"/>
    <property type="match status" value="1"/>
</dbReference>
<dbReference type="InterPro" id="IPR008928">
    <property type="entry name" value="6-hairpin_glycosidase_sf"/>
</dbReference>
<dbReference type="Proteomes" id="UP000029385">
    <property type="component" value="Unassembled WGS sequence"/>
</dbReference>
<keyword evidence="3" id="KW-1185">Reference proteome</keyword>
<evidence type="ECO:0000313" key="3">
    <source>
        <dbReference type="Proteomes" id="UP000029385"/>
    </source>
</evidence>
<dbReference type="eggNOG" id="COG1331">
    <property type="taxonomic scope" value="Bacteria"/>
</dbReference>
<comment type="caution">
    <text evidence="2">The sequence shown here is derived from an EMBL/GenBank/DDBJ whole genome shotgun (WGS) entry which is preliminary data.</text>
</comment>
<organism evidence="2 3">
    <name type="scientific">Arenimonas oryziterrae DSM 21050 = YC6267</name>
    <dbReference type="NCBI Taxonomy" id="1121015"/>
    <lineage>
        <taxon>Bacteria</taxon>
        <taxon>Pseudomonadati</taxon>
        <taxon>Pseudomonadota</taxon>
        <taxon>Gammaproteobacteria</taxon>
        <taxon>Lysobacterales</taxon>
        <taxon>Lysobacteraceae</taxon>
        <taxon>Arenimonas</taxon>
    </lineage>
</organism>
<dbReference type="SUPFAM" id="SSF52833">
    <property type="entry name" value="Thioredoxin-like"/>
    <property type="match status" value="1"/>
</dbReference>
<dbReference type="Gene3D" id="3.40.30.10">
    <property type="entry name" value="Glutaredoxin"/>
    <property type="match status" value="1"/>
</dbReference>
<dbReference type="STRING" id="1121015.GCA_000420545_00602"/>
<dbReference type="InterPro" id="IPR004879">
    <property type="entry name" value="Ssp411-like_TRX"/>
</dbReference>
<dbReference type="InterPro" id="IPR012341">
    <property type="entry name" value="6hp_glycosidase-like_sf"/>
</dbReference>
<dbReference type="CDD" id="cd02955">
    <property type="entry name" value="SSP411"/>
    <property type="match status" value="1"/>
</dbReference>
<reference evidence="2 3" key="1">
    <citation type="submission" date="2013-09" db="EMBL/GenBank/DDBJ databases">
        <title>Genome sequencing of Arenimonas oryziterrae.</title>
        <authorList>
            <person name="Chen F."/>
            <person name="Wang G."/>
        </authorList>
    </citation>
    <scope>NUCLEOTIDE SEQUENCE [LARGE SCALE GENOMIC DNA]</scope>
    <source>
        <strain evidence="2 3">YC6267</strain>
    </source>
</reference>
<dbReference type="InterPro" id="IPR036249">
    <property type="entry name" value="Thioredoxin-like_sf"/>
</dbReference>
<accession>A0A091AXK7</accession>
<dbReference type="PANTHER" id="PTHR42899:SF1">
    <property type="entry name" value="SPERMATOGENESIS-ASSOCIATED PROTEIN 20"/>
    <property type="match status" value="1"/>
</dbReference>
<protein>
    <recommendedName>
        <fullName evidence="1">Spermatogenesis-associated protein 20-like TRX domain-containing protein</fullName>
    </recommendedName>
</protein>
<gene>
    <name evidence="2" type="ORF">N789_08935</name>
</gene>
<evidence type="ECO:0000313" key="2">
    <source>
        <dbReference type="EMBL" id="KFN43389.1"/>
    </source>
</evidence>
<dbReference type="InterPro" id="IPR024705">
    <property type="entry name" value="Ssp411"/>
</dbReference>
<dbReference type="EMBL" id="AVCI01000005">
    <property type="protein sequence ID" value="KFN43389.1"/>
    <property type="molecule type" value="Genomic_DNA"/>
</dbReference>
<evidence type="ECO:0000259" key="1">
    <source>
        <dbReference type="Pfam" id="PF03190"/>
    </source>
</evidence>
<dbReference type="RefSeq" id="WP_022968257.1">
    <property type="nucleotide sequence ID" value="NZ_ATVD01000001.1"/>
</dbReference>
<dbReference type="PATRIC" id="fig|1121015.4.peg.1278"/>
<feature type="domain" description="Spermatogenesis-associated protein 20-like TRX" evidence="1">
    <location>
        <begin position="3"/>
        <end position="163"/>
    </location>
</feature>
<dbReference type="PANTHER" id="PTHR42899">
    <property type="entry name" value="SPERMATOGENESIS-ASSOCIATED PROTEIN 20"/>
    <property type="match status" value="1"/>
</dbReference>
<dbReference type="GO" id="GO:0005975">
    <property type="term" value="P:carbohydrate metabolic process"/>
    <property type="evidence" value="ECO:0007669"/>
    <property type="project" value="InterPro"/>
</dbReference>
<sequence length="677" mass="74697">MPNALARESSLYLRQHADNPVDWRAWNTSALTEARRADKPILLSIGYSACHWCHVMAHESFEDEATGRLMNGLFVNIKVDREERPDLDRIYQLAHQALTRRGGGWPLTLFLDPLTLVPFYAGTYFPKTARYGMPAFSEVLQGARQWWDGQRDQVQQQNQALQGFLADYGRETAHAGDLSTAPREAAREKILAHHDSVNGGHRGAPKFPHAGEVESLLSWARQSDLRAGEAAATTLARMASRGLHDQLAGGFFRYCVDEHWDIPHFEKMLYDNAQLLPVYAEAATQFESPQFQQAAGGIVTWLQAEMRADGGGFCSALDADSEGVEGKFYLWTRAQVDAALDTDLREIVHAHYGLDRAPNFENEAWHLHAAKTPAEIAAASGSDAAEISRRLARTRSVLLAKRAERIPPARDDKRLTAWNALLVTGLARAGKALQREDWLDEAETVLDMLIAAMDVRGRLPAVLGSTGPGFLDDHAFTLQAALTVLEARWSVRALRAATQLAETLLSDFIDRAEGGFFFTARDHEALPQRPKPWLDESTPSGNAVAARSLLTLGWLLAEPRYLDAAEATLRAAWTPIAELPQAAPAMLSALAEWQQPTPLVVIRGEPGALALWRYELRRLWPHPLNVYAFSDHGTELPPGLAEKPETAAGRATLCQGTQCLAACDSVEALVAQLQRLA</sequence>
<dbReference type="AlphaFoldDB" id="A0A091AXK7"/>